<dbReference type="EMBL" id="CP048286">
    <property type="protein sequence ID" value="QHW32053.1"/>
    <property type="molecule type" value="Genomic_DNA"/>
</dbReference>
<dbReference type="SMART" id="SM00318">
    <property type="entry name" value="SNc"/>
    <property type="match status" value="1"/>
</dbReference>
<dbReference type="KEGG" id="prz:GZH47_15375"/>
<dbReference type="Gene3D" id="2.130.10.30">
    <property type="entry name" value="Regulator of chromosome condensation 1/beta-lactamase-inhibitor protein II"/>
    <property type="match status" value="2"/>
</dbReference>
<accession>A0A6C0P2I7</accession>
<dbReference type="SUPFAM" id="SSF50199">
    <property type="entry name" value="Staphylococcal nuclease"/>
    <property type="match status" value="1"/>
</dbReference>
<evidence type="ECO:0000313" key="3">
    <source>
        <dbReference type="Proteomes" id="UP000479114"/>
    </source>
</evidence>
<dbReference type="SUPFAM" id="SSF55383">
    <property type="entry name" value="Copper amine oxidase, domain N"/>
    <property type="match status" value="1"/>
</dbReference>
<dbReference type="Pfam" id="PF13540">
    <property type="entry name" value="RCC1_2"/>
    <property type="match status" value="1"/>
</dbReference>
<dbReference type="InterPro" id="IPR016071">
    <property type="entry name" value="Staphylococal_nuclease_OB-fold"/>
</dbReference>
<dbReference type="SUPFAM" id="SSF50985">
    <property type="entry name" value="RCC1/BLIP-II"/>
    <property type="match status" value="1"/>
</dbReference>
<dbReference type="PANTHER" id="PTHR45982">
    <property type="entry name" value="REGULATOR OF CHROMOSOME CONDENSATION"/>
    <property type="match status" value="1"/>
</dbReference>
<dbReference type="Pfam" id="PF07833">
    <property type="entry name" value="Cu_amine_oxidN1"/>
    <property type="match status" value="1"/>
</dbReference>
<dbReference type="AlphaFoldDB" id="A0A6C0P2I7"/>
<feature type="domain" description="TNase-like" evidence="1">
    <location>
        <begin position="146"/>
        <end position="272"/>
    </location>
</feature>
<dbReference type="InterPro" id="IPR051553">
    <property type="entry name" value="Ran_GTPase-activating"/>
</dbReference>
<dbReference type="InterPro" id="IPR036582">
    <property type="entry name" value="Mao_N_sf"/>
</dbReference>
<protein>
    <recommendedName>
        <fullName evidence="1">TNase-like domain-containing protein</fullName>
    </recommendedName>
</protein>
<dbReference type="InterPro" id="IPR012854">
    <property type="entry name" value="Cu_amine_oxidase-like_N"/>
</dbReference>
<sequence>MRIIIASLLSGFVLLCFCIPVSYGLAGEKKAITVQINGMPVPYEVSPIRVNGAVMVPMRETCEQLGAEVDWDGISVNLWAAKGDQHMFYQIGKQTVLLNESQLQLASPGMTVDGTLMMPLRFVAEAFGATVRWDASMNTVHIQSAPRIPAVIEGIQDGMYIVITYQTPNGNATEHVRLAGLSPIRNGMEATEAIRALLPAGSNVDVEFWGARDRNQNLWAAIYTKDGILINRELVARGYAKISTLNVTPYLQRSLVSLQQDAQSAKLGEWANHEPFLTHPIKTASIGQQILLVTDTGELWSWGQFFEKPTKILDHVAQVQEDSDVGIALKTDGTVWVWGSNFAGAWGNGEESFTATEIPRQVEGLAHIVSIEANGLTVMAINDRGAVYAWGSTHSGRLGIEYDPWDLFELSPIQLDWADVKQVQMGYAYTMVLKNDGTLWQTQSDSSELKQVKGLKDVTSVSLDNTAVLALKKDGTVWGWDELRDSYFGSGDMAFPISPAPVKELSHIVQVASGFSHFFAVNADGDLYGWGANGLGELGIDVMNKWIERPMLIPTVTGVTNVFVGSEKSLFLKQDQTLWGSGRNPYSILGEKTLRNNLYDADYHLLTEIALR</sequence>
<organism evidence="2 3">
    <name type="scientific">Paenibacillus rhizovicinus</name>
    <dbReference type="NCBI Taxonomy" id="2704463"/>
    <lineage>
        <taxon>Bacteria</taxon>
        <taxon>Bacillati</taxon>
        <taxon>Bacillota</taxon>
        <taxon>Bacilli</taxon>
        <taxon>Bacillales</taxon>
        <taxon>Paenibacillaceae</taxon>
        <taxon>Paenibacillus</taxon>
    </lineage>
</organism>
<dbReference type="Gene3D" id="3.30.457.10">
    <property type="entry name" value="Copper amine oxidase-like, N-terminal domain"/>
    <property type="match status" value="1"/>
</dbReference>
<dbReference type="Gene3D" id="2.40.50.90">
    <property type="match status" value="1"/>
</dbReference>
<dbReference type="Proteomes" id="UP000479114">
    <property type="component" value="Chromosome"/>
</dbReference>
<evidence type="ECO:0000313" key="2">
    <source>
        <dbReference type="EMBL" id="QHW32053.1"/>
    </source>
</evidence>
<reference evidence="2 3" key="1">
    <citation type="submission" date="2020-02" db="EMBL/GenBank/DDBJ databases">
        <title>Paenibacillus sp. nov., isolated from rhizosphere soil of tomato.</title>
        <authorList>
            <person name="Weon H.-Y."/>
            <person name="Lee S.A."/>
        </authorList>
    </citation>
    <scope>NUCLEOTIDE SEQUENCE [LARGE SCALE GENOMIC DNA]</scope>
    <source>
        <strain evidence="2 3">14171R-81</strain>
    </source>
</reference>
<gene>
    <name evidence="2" type="ORF">GZH47_15375</name>
</gene>
<dbReference type="RefSeq" id="WP_162640857.1">
    <property type="nucleotide sequence ID" value="NZ_CP048286.1"/>
</dbReference>
<dbReference type="InterPro" id="IPR000408">
    <property type="entry name" value="Reg_chr_condens"/>
</dbReference>
<name>A0A6C0P2I7_9BACL</name>
<dbReference type="PRINTS" id="PR00633">
    <property type="entry name" value="RCCNDNSATION"/>
</dbReference>
<dbReference type="PROSITE" id="PS50012">
    <property type="entry name" value="RCC1_3"/>
    <property type="match status" value="4"/>
</dbReference>
<dbReference type="Pfam" id="PF00565">
    <property type="entry name" value="SNase"/>
    <property type="match status" value="1"/>
</dbReference>
<dbReference type="InterPro" id="IPR009091">
    <property type="entry name" value="RCC1/BLIP-II"/>
</dbReference>
<evidence type="ECO:0000259" key="1">
    <source>
        <dbReference type="SMART" id="SM00318"/>
    </source>
</evidence>
<keyword evidence="3" id="KW-1185">Reference proteome</keyword>
<dbReference type="InterPro" id="IPR035437">
    <property type="entry name" value="SNase_OB-fold_sf"/>
</dbReference>
<dbReference type="Pfam" id="PF00415">
    <property type="entry name" value="RCC1"/>
    <property type="match status" value="1"/>
</dbReference>
<proteinExistence type="predicted"/>
<dbReference type="PANTHER" id="PTHR45982:SF1">
    <property type="entry name" value="REGULATOR OF CHROMOSOME CONDENSATION"/>
    <property type="match status" value="1"/>
</dbReference>